<dbReference type="Proteomes" id="UP000789405">
    <property type="component" value="Unassembled WGS sequence"/>
</dbReference>
<proteinExistence type="predicted"/>
<feature type="compositionally biased region" description="Basic and acidic residues" evidence="1">
    <location>
        <begin position="46"/>
        <end position="73"/>
    </location>
</feature>
<feature type="non-terminal residue" evidence="2">
    <location>
        <position position="123"/>
    </location>
</feature>
<comment type="caution">
    <text evidence="2">The sequence shown here is derived from an EMBL/GenBank/DDBJ whole genome shotgun (WGS) entry which is preliminary data.</text>
</comment>
<evidence type="ECO:0000256" key="1">
    <source>
        <dbReference type="SAM" id="MobiDB-lite"/>
    </source>
</evidence>
<gene>
    <name evidence="2" type="ORF">DERYTH_LOCUS23041</name>
</gene>
<feature type="compositionally biased region" description="Polar residues" evidence="1">
    <location>
        <begin position="23"/>
        <end position="45"/>
    </location>
</feature>
<dbReference type="AlphaFoldDB" id="A0A9N9JZA0"/>
<evidence type="ECO:0000313" key="2">
    <source>
        <dbReference type="EMBL" id="CAG8799300.1"/>
    </source>
</evidence>
<feature type="compositionally biased region" description="Basic and acidic residues" evidence="1">
    <location>
        <begin position="1"/>
        <end position="14"/>
    </location>
</feature>
<dbReference type="EMBL" id="CAJVPY010033773">
    <property type="protein sequence ID" value="CAG8799300.1"/>
    <property type="molecule type" value="Genomic_DNA"/>
</dbReference>
<organism evidence="2 3">
    <name type="scientific">Dentiscutata erythropus</name>
    <dbReference type="NCBI Taxonomy" id="1348616"/>
    <lineage>
        <taxon>Eukaryota</taxon>
        <taxon>Fungi</taxon>
        <taxon>Fungi incertae sedis</taxon>
        <taxon>Mucoromycota</taxon>
        <taxon>Glomeromycotina</taxon>
        <taxon>Glomeromycetes</taxon>
        <taxon>Diversisporales</taxon>
        <taxon>Gigasporaceae</taxon>
        <taxon>Dentiscutata</taxon>
    </lineage>
</organism>
<protein>
    <submittedName>
        <fullName evidence="2">3296_t:CDS:1</fullName>
    </submittedName>
</protein>
<evidence type="ECO:0000313" key="3">
    <source>
        <dbReference type="Proteomes" id="UP000789405"/>
    </source>
</evidence>
<sequence length="123" mass="14781">NKYMENNKRLEIQSKRYNKRTYTETTNRPTGSSNKLERNNQTQETTEQKEIKRKLEEFPNIKSKNNEKNNEKYKKQKNQIENSKDHILIIAIDYTLQIDTSIYKFIFNLLKIDISEAVVVETY</sequence>
<name>A0A9N9JZA0_9GLOM</name>
<accession>A0A9N9JZA0</accession>
<reference evidence="2" key="1">
    <citation type="submission" date="2021-06" db="EMBL/GenBank/DDBJ databases">
        <authorList>
            <person name="Kallberg Y."/>
            <person name="Tangrot J."/>
            <person name="Rosling A."/>
        </authorList>
    </citation>
    <scope>NUCLEOTIDE SEQUENCE</scope>
    <source>
        <strain evidence="2">MA453B</strain>
    </source>
</reference>
<feature type="region of interest" description="Disordered" evidence="1">
    <location>
        <begin position="1"/>
        <end position="79"/>
    </location>
</feature>
<keyword evidence="3" id="KW-1185">Reference proteome</keyword>